<protein>
    <submittedName>
        <fullName evidence="1">498_t:CDS:1</fullName>
    </submittedName>
</protein>
<accession>A0ABN7W635</accession>
<gene>
    <name evidence="1" type="ORF">GMARGA_LOCUS26841</name>
</gene>
<reference evidence="1 2" key="1">
    <citation type="submission" date="2021-06" db="EMBL/GenBank/DDBJ databases">
        <authorList>
            <person name="Kallberg Y."/>
            <person name="Tangrot J."/>
            <person name="Rosling A."/>
        </authorList>
    </citation>
    <scope>NUCLEOTIDE SEQUENCE [LARGE SCALE GENOMIC DNA]</scope>
    <source>
        <strain evidence="1 2">120-4 pot B 10/14</strain>
    </source>
</reference>
<organism evidence="1 2">
    <name type="scientific">Gigaspora margarita</name>
    <dbReference type="NCBI Taxonomy" id="4874"/>
    <lineage>
        <taxon>Eukaryota</taxon>
        <taxon>Fungi</taxon>
        <taxon>Fungi incertae sedis</taxon>
        <taxon>Mucoromycota</taxon>
        <taxon>Glomeromycotina</taxon>
        <taxon>Glomeromycetes</taxon>
        <taxon>Diversisporales</taxon>
        <taxon>Gigasporaceae</taxon>
        <taxon>Gigaspora</taxon>
    </lineage>
</organism>
<evidence type="ECO:0000313" key="1">
    <source>
        <dbReference type="EMBL" id="CAG8817577.1"/>
    </source>
</evidence>
<dbReference type="EMBL" id="CAJVQB010031894">
    <property type="protein sequence ID" value="CAG8817577.1"/>
    <property type="molecule type" value="Genomic_DNA"/>
</dbReference>
<name>A0ABN7W635_GIGMA</name>
<dbReference type="Proteomes" id="UP000789901">
    <property type="component" value="Unassembled WGS sequence"/>
</dbReference>
<comment type="caution">
    <text evidence="1">The sequence shown here is derived from an EMBL/GenBank/DDBJ whole genome shotgun (WGS) entry which is preliminary data.</text>
</comment>
<feature type="non-terminal residue" evidence="1">
    <location>
        <position position="1"/>
    </location>
</feature>
<proteinExistence type="predicted"/>
<evidence type="ECO:0000313" key="2">
    <source>
        <dbReference type="Proteomes" id="UP000789901"/>
    </source>
</evidence>
<keyword evidence="2" id="KW-1185">Reference proteome</keyword>
<sequence length="77" mass="8856">PRGKITRCDLLFDPFPIYDHELWSHNPQISPGFHTHHKSTSYPQRPQGGLAASITMKAVLDDDDDTQKNLEKRISER</sequence>